<protein>
    <submittedName>
        <fullName evidence="1">Uncharacterized protein</fullName>
    </submittedName>
</protein>
<keyword evidence="2" id="KW-1185">Reference proteome</keyword>
<dbReference type="EMBL" id="FNPH01000002">
    <property type="protein sequence ID" value="SDY44120.1"/>
    <property type="molecule type" value="Genomic_DNA"/>
</dbReference>
<name>A0A1H3JVY0_9ACTN</name>
<dbReference type="AlphaFoldDB" id="A0A1H3JVY0"/>
<accession>A0A1H3JVY0</accession>
<proteinExistence type="predicted"/>
<evidence type="ECO:0000313" key="2">
    <source>
        <dbReference type="Proteomes" id="UP000242415"/>
    </source>
</evidence>
<organism evidence="1 2">
    <name type="scientific">Micromonospora pattaloongensis</name>
    <dbReference type="NCBI Taxonomy" id="405436"/>
    <lineage>
        <taxon>Bacteria</taxon>
        <taxon>Bacillati</taxon>
        <taxon>Actinomycetota</taxon>
        <taxon>Actinomycetes</taxon>
        <taxon>Micromonosporales</taxon>
        <taxon>Micromonosporaceae</taxon>
        <taxon>Micromonospora</taxon>
    </lineage>
</organism>
<evidence type="ECO:0000313" key="1">
    <source>
        <dbReference type="EMBL" id="SDY44120.1"/>
    </source>
</evidence>
<reference evidence="2" key="1">
    <citation type="submission" date="2016-10" db="EMBL/GenBank/DDBJ databases">
        <authorList>
            <person name="Varghese N."/>
            <person name="Submissions S."/>
        </authorList>
    </citation>
    <scope>NUCLEOTIDE SEQUENCE [LARGE SCALE GENOMIC DNA]</scope>
    <source>
        <strain evidence="2">DSM 45245</strain>
    </source>
</reference>
<gene>
    <name evidence="1" type="ORF">SAMN05444365_102271</name>
</gene>
<dbReference type="Proteomes" id="UP000242415">
    <property type="component" value="Unassembled WGS sequence"/>
</dbReference>
<sequence>MTLPADKIKQLRDEAGAIGITAQNWRGIRRTHGNLRHRHHQSISGRLEDRLLPRPADEEVSHATYGFTGREHRRTQLIYVDRRLALNIDPYLSRLGQRDGHPVAGVRHRDVQPGTGYAGPTVGAAAPVAGPMHRHAGGWYSGVPLNHQAEHGSAEQRASPVGRTAKRAYPLPLHIVQQMHQ</sequence>